<sequence>MIKKIAVAGKGGVGKTTFTALLIKELIRQEKGMILAVDADPNSNLNEALGLEINDSIANILEEVRIGEDIPDGMGKDSYTEFRLSQVIQEAKGMDLILMGLPQQNGCYCYPNNLIRMYLERLQKNYEYVIIDNEAGMEHLSRRIVADIDMLFIISDTSVRSIRSAAKVAELIRVLKITIPEVHLIITKTGAAGIDGLKAEIAKTGLPLIGTIPYDEQAVAFDAAGKPLVELPDDSLSVIAVKDILQKAGV</sequence>
<dbReference type="InterPro" id="IPR014433">
    <property type="entry name" value="CooC"/>
</dbReference>
<dbReference type="PANTHER" id="PTHR43384:SF7">
    <property type="entry name" value="CARBON-MONOXIDE DEHYDROGENASE ACCESSORY PROTEIN"/>
    <property type="match status" value="1"/>
</dbReference>
<reference evidence="2 3" key="1">
    <citation type="submission" date="2019-02" db="EMBL/GenBank/DDBJ databases">
        <title>Closed genome of Sporomusa termitida DSM 4440.</title>
        <authorList>
            <person name="Poehlein A."/>
            <person name="Daniel R."/>
        </authorList>
    </citation>
    <scope>NUCLEOTIDE SEQUENCE [LARGE SCALE GENOMIC DNA]</scope>
    <source>
        <strain evidence="2 3">DSM 4440</strain>
    </source>
</reference>
<protein>
    <submittedName>
        <fullName evidence="2">Septum site-determining protein MinD</fullName>
    </submittedName>
</protein>
<dbReference type="InterPro" id="IPR027417">
    <property type="entry name" value="P-loop_NTPase"/>
</dbReference>
<proteinExistence type="predicted"/>
<dbReference type="RefSeq" id="WP_144348594.1">
    <property type="nucleotide sequence ID" value="NZ_CP036259.1"/>
</dbReference>
<evidence type="ECO:0000259" key="1">
    <source>
        <dbReference type="Pfam" id="PF01656"/>
    </source>
</evidence>
<dbReference type="Proteomes" id="UP000320776">
    <property type="component" value="Chromosome"/>
</dbReference>
<dbReference type="PANTHER" id="PTHR43384">
    <property type="entry name" value="SEPTUM SITE-DETERMINING PROTEIN MIND HOMOLOG, CHLOROPLASTIC-RELATED"/>
    <property type="match status" value="1"/>
</dbReference>
<accession>A0A517DNF0</accession>
<dbReference type="Gene3D" id="3.40.50.300">
    <property type="entry name" value="P-loop containing nucleotide triphosphate hydrolases"/>
    <property type="match status" value="1"/>
</dbReference>
<organism evidence="2 3">
    <name type="scientific">Sporomusa termitida</name>
    <dbReference type="NCBI Taxonomy" id="2377"/>
    <lineage>
        <taxon>Bacteria</taxon>
        <taxon>Bacillati</taxon>
        <taxon>Bacillota</taxon>
        <taxon>Negativicutes</taxon>
        <taxon>Selenomonadales</taxon>
        <taxon>Sporomusaceae</taxon>
        <taxon>Sporomusa</taxon>
    </lineage>
</organism>
<dbReference type="KEGG" id="sted:SPTER_01330"/>
<evidence type="ECO:0000313" key="3">
    <source>
        <dbReference type="Proteomes" id="UP000320776"/>
    </source>
</evidence>
<dbReference type="GO" id="GO:0005524">
    <property type="term" value="F:ATP binding"/>
    <property type="evidence" value="ECO:0007669"/>
    <property type="project" value="TreeGrafter"/>
</dbReference>
<keyword evidence="3" id="KW-1185">Reference proteome</keyword>
<dbReference type="SUPFAM" id="SSF52540">
    <property type="entry name" value="P-loop containing nucleoside triphosphate hydrolases"/>
    <property type="match status" value="1"/>
</dbReference>
<dbReference type="InterPro" id="IPR002586">
    <property type="entry name" value="CobQ/CobB/MinD/ParA_Nub-bd_dom"/>
</dbReference>
<evidence type="ECO:0000313" key="2">
    <source>
        <dbReference type="EMBL" id="QDR78883.1"/>
    </source>
</evidence>
<name>A0A517DNF0_9FIRM</name>
<dbReference type="GO" id="GO:0051782">
    <property type="term" value="P:negative regulation of cell division"/>
    <property type="evidence" value="ECO:0007669"/>
    <property type="project" value="TreeGrafter"/>
</dbReference>
<gene>
    <name evidence="2" type="ORF">SPTER_01330</name>
</gene>
<dbReference type="OrthoDB" id="9779073at2"/>
<dbReference type="InterPro" id="IPR050625">
    <property type="entry name" value="ParA/MinD_ATPase"/>
</dbReference>
<dbReference type="GO" id="GO:0016887">
    <property type="term" value="F:ATP hydrolysis activity"/>
    <property type="evidence" value="ECO:0007669"/>
    <property type="project" value="TreeGrafter"/>
</dbReference>
<dbReference type="EMBL" id="CP036259">
    <property type="protein sequence ID" value="QDR78883.1"/>
    <property type="molecule type" value="Genomic_DNA"/>
</dbReference>
<dbReference type="GO" id="GO:0009898">
    <property type="term" value="C:cytoplasmic side of plasma membrane"/>
    <property type="evidence" value="ECO:0007669"/>
    <property type="project" value="TreeGrafter"/>
</dbReference>
<dbReference type="GO" id="GO:0005829">
    <property type="term" value="C:cytosol"/>
    <property type="evidence" value="ECO:0007669"/>
    <property type="project" value="TreeGrafter"/>
</dbReference>
<dbReference type="AlphaFoldDB" id="A0A517DNF0"/>
<dbReference type="Pfam" id="PF01656">
    <property type="entry name" value="CbiA"/>
    <property type="match status" value="1"/>
</dbReference>
<dbReference type="PIRSF" id="PIRSF005647">
    <property type="entry name" value="CooC"/>
    <property type="match status" value="1"/>
</dbReference>
<feature type="domain" description="CobQ/CobB/MinD/ParA nucleotide binding" evidence="1">
    <location>
        <begin position="5"/>
        <end position="227"/>
    </location>
</feature>